<keyword evidence="2" id="KW-1185">Reference proteome</keyword>
<dbReference type="EMBL" id="JACHWP010000002">
    <property type="protein sequence ID" value="MBB3022848.1"/>
    <property type="molecule type" value="Genomic_DNA"/>
</dbReference>
<name>A0A839QT76_9MICO</name>
<comment type="caution">
    <text evidence="1">The sequence shown here is derived from an EMBL/GenBank/DDBJ whole genome shotgun (WGS) entry which is preliminary data.</text>
</comment>
<proteinExistence type="predicted"/>
<dbReference type="RefSeq" id="WP_183375445.1">
    <property type="nucleotide sequence ID" value="NZ_CBCSFZ010000018.1"/>
</dbReference>
<accession>A0A839QT76</accession>
<sequence>MTEKPAPGESWAYRARGKDPLVEVKVMRFGTEKPPRVLIQFADERKKEEWVPPSRLKTPWNNAAAFSEREQRWARLEEGYRGPFDPELNAAEQIIELFMDKEMVEIEYNSGSALRIKNFGYLMGLLRISRGFFTHYAHAFAEGGDTIVPWPATIAVGARFAEVHPEDVLRYIADEEARAENESVHGMRVHRGFISAEVCKREDEEHGRPTRRFLRAWCRYEPQSATV</sequence>
<protein>
    <submittedName>
        <fullName evidence="1">Uncharacterized protein</fullName>
    </submittedName>
</protein>
<reference evidence="1 2" key="1">
    <citation type="submission" date="2020-08" db="EMBL/GenBank/DDBJ databases">
        <title>Sequencing the genomes of 1000 actinobacteria strains.</title>
        <authorList>
            <person name="Klenk H.-P."/>
        </authorList>
    </citation>
    <scope>NUCLEOTIDE SEQUENCE [LARGE SCALE GENOMIC DNA]</scope>
    <source>
        <strain evidence="1 2">DSM 23040</strain>
    </source>
</reference>
<dbReference type="AlphaFoldDB" id="A0A839QT76"/>
<evidence type="ECO:0000313" key="1">
    <source>
        <dbReference type="EMBL" id="MBB3022848.1"/>
    </source>
</evidence>
<evidence type="ECO:0000313" key="2">
    <source>
        <dbReference type="Proteomes" id="UP000568050"/>
    </source>
</evidence>
<gene>
    <name evidence="1" type="ORF">FHX50_001131</name>
</gene>
<dbReference type="Proteomes" id="UP000568050">
    <property type="component" value="Unassembled WGS sequence"/>
</dbReference>
<organism evidence="1 2">
    <name type="scientific">Helcobacillus massiliensis</name>
    <dbReference type="NCBI Taxonomy" id="521392"/>
    <lineage>
        <taxon>Bacteria</taxon>
        <taxon>Bacillati</taxon>
        <taxon>Actinomycetota</taxon>
        <taxon>Actinomycetes</taxon>
        <taxon>Micrococcales</taxon>
        <taxon>Dermabacteraceae</taxon>
        <taxon>Helcobacillus</taxon>
    </lineage>
</organism>